<proteinExistence type="predicted"/>
<protein>
    <submittedName>
        <fullName evidence="2">Uncharacterized protein</fullName>
    </submittedName>
</protein>
<accession>Q0RYB9</accession>
<dbReference type="EMBL" id="CP000432">
    <property type="protein sequence ID" value="ABG99717.1"/>
    <property type="molecule type" value="Genomic_DNA"/>
</dbReference>
<sequence length="107" mass="11363">MNLRDRGAMTPEPSQTFTTVAASCSHILGPITGVPLPARRPRTAGIRTRTDPPGLCQPRPKRHDLRSIATGRPPHPQAGVHHAGTRALTTIVCNTPSVMHRASPAPG</sequence>
<dbReference type="KEGG" id="rha:RHA1_ro08673"/>
<dbReference type="AlphaFoldDB" id="Q0RYB9"/>
<dbReference type="HOGENOM" id="CLU_2208015_0_0_11"/>
<dbReference type="PROSITE" id="PS51257">
    <property type="entry name" value="PROKAR_LIPOPROTEIN"/>
    <property type="match status" value="1"/>
</dbReference>
<dbReference type="Proteomes" id="UP000008710">
    <property type="component" value="Plasmid pRHL1"/>
</dbReference>
<evidence type="ECO:0000313" key="3">
    <source>
        <dbReference type="Proteomes" id="UP000008710"/>
    </source>
</evidence>
<geneLocation type="plasmid" evidence="2 3">
    <name>pRHL1</name>
</geneLocation>
<feature type="region of interest" description="Disordered" evidence="1">
    <location>
        <begin position="32"/>
        <end position="84"/>
    </location>
</feature>
<keyword evidence="2" id="KW-0614">Plasmid</keyword>
<reference evidence="3" key="1">
    <citation type="journal article" date="2006" name="Proc. Natl. Acad. Sci. U.S.A.">
        <title>The complete genome of Rhodococcus sp. RHA1 provides insights into a catabolic powerhouse.</title>
        <authorList>
            <person name="McLeod M.P."/>
            <person name="Warren R.L."/>
            <person name="Hsiao W.W.L."/>
            <person name="Araki N."/>
            <person name="Myhre M."/>
            <person name="Fernandes C."/>
            <person name="Miyazawa D."/>
            <person name="Wong W."/>
            <person name="Lillquist A.L."/>
            <person name="Wang D."/>
            <person name="Dosanjh M."/>
            <person name="Hara H."/>
            <person name="Petrescu A."/>
            <person name="Morin R.D."/>
            <person name="Yang G."/>
            <person name="Stott J.M."/>
            <person name="Schein J.E."/>
            <person name="Shin H."/>
            <person name="Smailus D."/>
            <person name="Siddiqui A.S."/>
            <person name="Marra M.A."/>
            <person name="Jones S.J.M."/>
            <person name="Holt R."/>
            <person name="Brinkman F.S.L."/>
            <person name="Miyauchi K."/>
            <person name="Fukuda M."/>
            <person name="Davies J.E."/>
            <person name="Mohn W.W."/>
            <person name="Eltis L.D."/>
        </authorList>
    </citation>
    <scope>NUCLEOTIDE SEQUENCE [LARGE SCALE GENOMIC DNA]</scope>
    <source>
        <strain evidence="3">RHA1</strain>
    </source>
</reference>
<evidence type="ECO:0000313" key="2">
    <source>
        <dbReference type="EMBL" id="ABG99717.1"/>
    </source>
</evidence>
<organism evidence="2 3">
    <name type="scientific">Rhodococcus jostii (strain RHA1)</name>
    <dbReference type="NCBI Taxonomy" id="101510"/>
    <lineage>
        <taxon>Bacteria</taxon>
        <taxon>Bacillati</taxon>
        <taxon>Actinomycetota</taxon>
        <taxon>Actinomycetes</taxon>
        <taxon>Mycobacteriales</taxon>
        <taxon>Nocardiaceae</taxon>
        <taxon>Rhodococcus</taxon>
    </lineage>
</organism>
<gene>
    <name evidence="2" type="ordered locus">RHA1_ro08673</name>
</gene>
<name>Q0RYB9_RHOJR</name>
<evidence type="ECO:0000256" key="1">
    <source>
        <dbReference type="SAM" id="MobiDB-lite"/>
    </source>
</evidence>